<dbReference type="CDD" id="cd00448">
    <property type="entry name" value="YjgF_YER057c_UK114_family"/>
    <property type="match status" value="1"/>
</dbReference>
<dbReference type="PANTHER" id="PTHR43857:SF1">
    <property type="entry name" value="YJGH FAMILY PROTEIN"/>
    <property type="match status" value="1"/>
</dbReference>
<evidence type="ECO:0000313" key="2">
    <source>
        <dbReference type="Proteomes" id="UP000264120"/>
    </source>
</evidence>
<organism evidence="1 2">
    <name type="scientific">Komagataeibacter saccharivorans</name>
    <dbReference type="NCBI Taxonomy" id="265959"/>
    <lineage>
        <taxon>Bacteria</taxon>
        <taxon>Pseudomonadati</taxon>
        <taxon>Pseudomonadota</taxon>
        <taxon>Alphaproteobacteria</taxon>
        <taxon>Acetobacterales</taxon>
        <taxon>Acetobacteraceae</taxon>
        <taxon>Komagataeibacter</taxon>
    </lineage>
</organism>
<dbReference type="InterPro" id="IPR006175">
    <property type="entry name" value="YjgF/YER057c/UK114"/>
</dbReference>
<reference evidence="1 2" key="1">
    <citation type="submission" date="2017-08" db="EMBL/GenBank/DDBJ databases">
        <title>Complete genome sequence of Gluconacetobacter saccharivorans CV1 isolated from Fermented Vinegar.</title>
        <authorList>
            <person name="Kim S.-Y."/>
        </authorList>
    </citation>
    <scope>NUCLEOTIDE SEQUENCE [LARGE SCALE GENOMIC DNA]</scope>
    <source>
        <strain evidence="1 2">CV1</strain>
    </source>
</reference>
<gene>
    <name evidence="1" type="primary">yabJ_2</name>
    <name evidence="1" type="ORF">CD178_02457</name>
</gene>
<dbReference type="PANTHER" id="PTHR43857">
    <property type="entry name" value="BLR7761 PROTEIN"/>
    <property type="match status" value="1"/>
</dbReference>
<dbReference type="InterPro" id="IPR035959">
    <property type="entry name" value="RutC-like_sf"/>
</dbReference>
<name>A0A347WEB1_9PROT</name>
<dbReference type="Proteomes" id="UP000264120">
    <property type="component" value="Chromosome"/>
</dbReference>
<protein>
    <submittedName>
        <fullName evidence="1">Enamine/imine deaminase</fullName>
        <ecNumber evidence="1">3.5.4.-</ecNumber>
    </submittedName>
</protein>
<dbReference type="AlphaFoldDB" id="A0A347WEB1"/>
<dbReference type="EC" id="3.5.4.-" evidence="1"/>
<dbReference type="EMBL" id="CP023036">
    <property type="protein sequence ID" value="AXY23204.1"/>
    <property type="molecule type" value="Genomic_DNA"/>
</dbReference>
<dbReference type="Pfam" id="PF01042">
    <property type="entry name" value="Ribonuc_L-PSP"/>
    <property type="match status" value="1"/>
</dbReference>
<evidence type="ECO:0000313" key="1">
    <source>
        <dbReference type="EMBL" id="AXY23204.1"/>
    </source>
</evidence>
<dbReference type="SUPFAM" id="SSF55298">
    <property type="entry name" value="YjgF-like"/>
    <property type="match status" value="1"/>
</dbReference>
<dbReference type="Gene3D" id="3.30.1330.40">
    <property type="entry name" value="RutC-like"/>
    <property type="match status" value="1"/>
</dbReference>
<sequence length="144" mass="15646">MQVETNMDSCLTKKTDHKILLPDGWPAPRGYSHAIAASGRLLVLGGQIGITPQGDMRDGFVAQCEQALQNICCLLETAGAMPEHLVRMTWFVTDIAVYNASLRPLGAVYRQTMGRHYPVMSLVQVGRLVEPGAVVEIEATAVIP</sequence>
<dbReference type="GO" id="GO:0016787">
    <property type="term" value="F:hydrolase activity"/>
    <property type="evidence" value="ECO:0007669"/>
    <property type="project" value="UniProtKB-KW"/>
</dbReference>
<dbReference type="KEGG" id="ksc:CD178_02457"/>
<accession>A0A347WEB1</accession>
<proteinExistence type="predicted"/>
<keyword evidence="2" id="KW-1185">Reference proteome</keyword>
<keyword evidence="1" id="KW-0378">Hydrolase</keyword>